<protein>
    <submittedName>
        <fullName evidence="1">Uncharacterized protein</fullName>
    </submittedName>
</protein>
<keyword evidence="2" id="KW-1185">Reference proteome</keyword>
<dbReference type="EMBL" id="KV417823">
    <property type="protein sequence ID" value="KZP05700.1"/>
    <property type="molecule type" value="Genomic_DNA"/>
</dbReference>
<reference evidence="1 2" key="1">
    <citation type="journal article" date="2016" name="Mol. Biol. Evol.">
        <title>Comparative Genomics of Early-Diverging Mushroom-Forming Fungi Provides Insights into the Origins of Lignocellulose Decay Capabilities.</title>
        <authorList>
            <person name="Nagy L.G."/>
            <person name="Riley R."/>
            <person name="Tritt A."/>
            <person name="Adam C."/>
            <person name="Daum C."/>
            <person name="Floudas D."/>
            <person name="Sun H."/>
            <person name="Yadav J.S."/>
            <person name="Pangilinan J."/>
            <person name="Larsson K.H."/>
            <person name="Matsuura K."/>
            <person name="Barry K."/>
            <person name="Labutti K."/>
            <person name="Kuo R."/>
            <person name="Ohm R.A."/>
            <person name="Bhattacharya S.S."/>
            <person name="Shirouzu T."/>
            <person name="Yoshinaga Y."/>
            <person name="Martin F.M."/>
            <person name="Grigoriev I.V."/>
            <person name="Hibbett D.S."/>
        </authorList>
    </citation>
    <scope>NUCLEOTIDE SEQUENCE [LARGE SCALE GENOMIC DNA]</scope>
    <source>
        <strain evidence="1 2">CBS 109695</strain>
    </source>
</reference>
<dbReference type="AlphaFoldDB" id="A0A167W4Z5"/>
<sequence>MCCGTASILTTAIFMSRPLLMSHYASSSDSILMNIHTFIDTYALLPRQPCTVLSMPLTGRHGSFSTLCIAPHTPKPSFRCTELLPEYPHISCTASCPRPRSLSSHQVYTHFSNEIY</sequence>
<accession>A0A167W4Z5</accession>
<evidence type="ECO:0000313" key="2">
    <source>
        <dbReference type="Proteomes" id="UP000076532"/>
    </source>
</evidence>
<dbReference type="Proteomes" id="UP000076532">
    <property type="component" value="Unassembled WGS sequence"/>
</dbReference>
<evidence type="ECO:0000313" key="1">
    <source>
        <dbReference type="EMBL" id="KZP05700.1"/>
    </source>
</evidence>
<name>A0A167W4Z5_9AGAM</name>
<proteinExistence type="predicted"/>
<organism evidence="1 2">
    <name type="scientific">Athelia psychrophila</name>
    <dbReference type="NCBI Taxonomy" id="1759441"/>
    <lineage>
        <taxon>Eukaryota</taxon>
        <taxon>Fungi</taxon>
        <taxon>Dikarya</taxon>
        <taxon>Basidiomycota</taxon>
        <taxon>Agaricomycotina</taxon>
        <taxon>Agaricomycetes</taxon>
        <taxon>Agaricomycetidae</taxon>
        <taxon>Atheliales</taxon>
        <taxon>Atheliaceae</taxon>
        <taxon>Athelia</taxon>
    </lineage>
</organism>
<gene>
    <name evidence="1" type="ORF">FIBSPDRAFT_343824</name>
</gene>